<keyword evidence="6" id="KW-1185">Reference proteome</keyword>
<evidence type="ECO:0000256" key="1">
    <source>
        <dbReference type="ARBA" id="ARBA00022490"/>
    </source>
</evidence>
<dbReference type="NCBIfam" id="TIGR00667">
    <property type="entry name" value="aat"/>
    <property type="match status" value="1"/>
</dbReference>
<keyword evidence="1 4" id="KW-0963">Cytoplasm</keyword>
<dbReference type="HAMAP" id="MF_00688">
    <property type="entry name" value="Leu_Phe_trans"/>
    <property type="match status" value="1"/>
</dbReference>
<organism evidence="5 6">
    <name type="scientific">Beijerinckia indica subsp. indica (strain ATCC 9039 / DSM 1715 / NCIMB 8712)</name>
    <dbReference type="NCBI Taxonomy" id="395963"/>
    <lineage>
        <taxon>Bacteria</taxon>
        <taxon>Pseudomonadati</taxon>
        <taxon>Pseudomonadota</taxon>
        <taxon>Alphaproteobacteria</taxon>
        <taxon>Hyphomicrobiales</taxon>
        <taxon>Beijerinckiaceae</taxon>
        <taxon>Beijerinckia</taxon>
    </lineage>
</organism>
<evidence type="ECO:0000256" key="3">
    <source>
        <dbReference type="ARBA" id="ARBA00023315"/>
    </source>
</evidence>
<comment type="catalytic activity">
    <reaction evidence="4">
        <text>L-phenylalanyl-tRNA(Phe) + an N-terminal L-alpha-aminoacyl-[protein] = an N-terminal L-phenylalanyl-L-alpha-aminoacyl-[protein] + tRNA(Phe)</text>
        <dbReference type="Rhea" id="RHEA:43632"/>
        <dbReference type="Rhea" id="RHEA-COMP:9668"/>
        <dbReference type="Rhea" id="RHEA-COMP:9699"/>
        <dbReference type="Rhea" id="RHEA-COMP:10636"/>
        <dbReference type="Rhea" id="RHEA-COMP:10637"/>
        <dbReference type="ChEBI" id="CHEBI:78442"/>
        <dbReference type="ChEBI" id="CHEBI:78531"/>
        <dbReference type="ChEBI" id="CHEBI:78597"/>
        <dbReference type="ChEBI" id="CHEBI:83561"/>
        <dbReference type="EC" id="2.3.2.6"/>
    </reaction>
</comment>
<comment type="function">
    <text evidence="4">Functions in the N-end rule pathway of protein degradation where it conjugates Leu, Phe and, less efficiently, Met from aminoacyl-tRNAs to the N-termini of proteins containing an N-terminal arginine or lysine.</text>
</comment>
<dbReference type="GO" id="GO:0030163">
    <property type="term" value="P:protein catabolic process"/>
    <property type="evidence" value="ECO:0007669"/>
    <property type="project" value="UniProtKB-UniRule"/>
</dbReference>
<dbReference type="HOGENOM" id="CLU_075045_1_1_5"/>
<gene>
    <name evidence="4" type="primary">aat</name>
    <name evidence="5" type="ordered locus">Bind_1950</name>
</gene>
<accession>B2IEH5</accession>
<evidence type="ECO:0000313" key="5">
    <source>
        <dbReference type="EMBL" id="ACB95573.1"/>
    </source>
</evidence>
<protein>
    <recommendedName>
        <fullName evidence="4">Leucyl/phenylalanyl-tRNA--protein transferase</fullName>
        <ecNumber evidence="4">2.3.2.6</ecNumber>
    </recommendedName>
    <alternativeName>
        <fullName evidence="4">L/F-transferase</fullName>
    </alternativeName>
    <alternativeName>
        <fullName evidence="4">Leucyltransferase</fullName>
    </alternativeName>
    <alternativeName>
        <fullName evidence="4">Phenyalanyltransferase</fullName>
    </alternativeName>
</protein>
<dbReference type="Gene3D" id="3.40.630.70">
    <property type="entry name" value="Leucyl/phenylalanyl-tRNA-protein transferase, C-terminal domain"/>
    <property type="match status" value="1"/>
</dbReference>
<dbReference type="SUPFAM" id="SSF55729">
    <property type="entry name" value="Acyl-CoA N-acyltransferases (Nat)"/>
    <property type="match status" value="1"/>
</dbReference>
<comment type="catalytic activity">
    <reaction evidence="4">
        <text>N-terminal L-lysyl-[protein] + L-leucyl-tRNA(Leu) = N-terminal L-leucyl-L-lysyl-[protein] + tRNA(Leu) + H(+)</text>
        <dbReference type="Rhea" id="RHEA:12340"/>
        <dbReference type="Rhea" id="RHEA-COMP:9613"/>
        <dbReference type="Rhea" id="RHEA-COMP:9622"/>
        <dbReference type="Rhea" id="RHEA-COMP:12670"/>
        <dbReference type="Rhea" id="RHEA-COMP:12671"/>
        <dbReference type="ChEBI" id="CHEBI:15378"/>
        <dbReference type="ChEBI" id="CHEBI:65249"/>
        <dbReference type="ChEBI" id="CHEBI:78442"/>
        <dbReference type="ChEBI" id="CHEBI:78494"/>
        <dbReference type="ChEBI" id="CHEBI:133043"/>
        <dbReference type="EC" id="2.3.2.6"/>
    </reaction>
</comment>
<keyword evidence="2 4" id="KW-0808">Transferase</keyword>
<evidence type="ECO:0000256" key="4">
    <source>
        <dbReference type="HAMAP-Rule" id="MF_00688"/>
    </source>
</evidence>
<dbReference type="InterPro" id="IPR004616">
    <property type="entry name" value="Leu/Phe-tRNA_Trfase"/>
</dbReference>
<dbReference type="PANTHER" id="PTHR30098">
    <property type="entry name" value="LEUCYL/PHENYLALANYL-TRNA--PROTEIN TRANSFERASE"/>
    <property type="match status" value="1"/>
</dbReference>
<dbReference type="RefSeq" id="WP_012384929.1">
    <property type="nucleotide sequence ID" value="NC_010581.1"/>
</dbReference>
<dbReference type="InterPro" id="IPR042203">
    <property type="entry name" value="Leu/Phe-tRNA_Trfase_C"/>
</dbReference>
<dbReference type="GO" id="GO:0008914">
    <property type="term" value="F:leucyl-tRNA--protein transferase activity"/>
    <property type="evidence" value="ECO:0007669"/>
    <property type="project" value="UniProtKB-UniRule"/>
</dbReference>
<dbReference type="Pfam" id="PF03588">
    <property type="entry name" value="Leu_Phe_trans"/>
    <property type="match status" value="1"/>
</dbReference>
<dbReference type="KEGG" id="bid:Bind_1950"/>
<dbReference type="EC" id="2.3.2.6" evidence="4"/>
<dbReference type="GO" id="GO:0005737">
    <property type="term" value="C:cytoplasm"/>
    <property type="evidence" value="ECO:0007669"/>
    <property type="project" value="UniProtKB-SubCell"/>
</dbReference>
<reference evidence="5 6" key="2">
    <citation type="journal article" date="2010" name="J. Bacteriol.">
        <title>Complete genome sequence of Beijerinckia indica subsp. indica.</title>
        <authorList>
            <person name="Tamas I."/>
            <person name="Dedysh S.N."/>
            <person name="Liesack W."/>
            <person name="Stott M.B."/>
            <person name="Alam M."/>
            <person name="Murrell J.C."/>
            <person name="Dunfield P.F."/>
        </authorList>
    </citation>
    <scope>NUCLEOTIDE SEQUENCE [LARGE SCALE GENOMIC DNA]</scope>
    <source>
        <strain evidence="6">ATCC 9039 / DSM 1715 / NCIMB 8712</strain>
    </source>
</reference>
<dbReference type="OrthoDB" id="9790282at2"/>
<comment type="catalytic activity">
    <reaction evidence="4">
        <text>N-terminal L-arginyl-[protein] + L-leucyl-tRNA(Leu) = N-terminal L-leucyl-L-arginyl-[protein] + tRNA(Leu) + H(+)</text>
        <dbReference type="Rhea" id="RHEA:50416"/>
        <dbReference type="Rhea" id="RHEA-COMP:9613"/>
        <dbReference type="Rhea" id="RHEA-COMP:9622"/>
        <dbReference type="Rhea" id="RHEA-COMP:12672"/>
        <dbReference type="Rhea" id="RHEA-COMP:12673"/>
        <dbReference type="ChEBI" id="CHEBI:15378"/>
        <dbReference type="ChEBI" id="CHEBI:64719"/>
        <dbReference type="ChEBI" id="CHEBI:78442"/>
        <dbReference type="ChEBI" id="CHEBI:78494"/>
        <dbReference type="ChEBI" id="CHEBI:133044"/>
        <dbReference type="EC" id="2.3.2.6"/>
    </reaction>
</comment>
<dbReference type="PANTHER" id="PTHR30098:SF2">
    <property type="entry name" value="LEUCYL_PHENYLALANYL-TRNA--PROTEIN TRANSFERASE"/>
    <property type="match status" value="1"/>
</dbReference>
<dbReference type="AlphaFoldDB" id="B2IEH5"/>
<comment type="similarity">
    <text evidence="4">Belongs to the L/F-transferase family.</text>
</comment>
<dbReference type="InterPro" id="IPR016181">
    <property type="entry name" value="Acyl_CoA_acyltransferase"/>
</dbReference>
<dbReference type="STRING" id="395963.Bind_1950"/>
<sequence length="231" mass="25881">MAHSRDQFEITSDILLRAYSIGLFPMAESAEDPNLFWVDPELRGIFPLDGMIISKSLAKTIRSDRFEVRVDYDFDAVIDQCAAEAPGRDKTWINARIRLLYRQLFDIGQVHTVETWQEGELIGGLYGVQLGGAFFGESMFHRKTDASKVALAHLAARLIHSGFRLLDTQFVTPHLATLGAIEVPKEAYRRLLAEAITLPADFWRWPKGQRISGAEVLATIRQNTAPEHGGA</sequence>
<name>B2IEH5_BEII9</name>
<reference evidence="6" key="1">
    <citation type="submission" date="2008-03" db="EMBL/GenBank/DDBJ databases">
        <title>Complete sequence of chromosome of Beijerinckia indica subsp. indica ATCC 9039.</title>
        <authorList>
            <consortium name="US DOE Joint Genome Institute"/>
            <person name="Copeland A."/>
            <person name="Lucas S."/>
            <person name="Lapidus A."/>
            <person name="Glavina del Rio T."/>
            <person name="Dalin E."/>
            <person name="Tice H."/>
            <person name="Bruce D."/>
            <person name="Goodwin L."/>
            <person name="Pitluck S."/>
            <person name="LaButti K."/>
            <person name="Schmutz J."/>
            <person name="Larimer F."/>
            <person name="Land M."/>
            <person name="Hauser L."/>
            <person name="Kyrpides N."/>
            <person name="Mikhailova N."/>
            <person name="Dunfield P.F."/>
            <person name="Dedysh S.N."/>
            <person name="Liesack W."/>
            <person name="Saw J.H."/>
            <person name="Alam M."/>
            <person name="Chen Y."/>
            <person name="Murrell J.C."/>
            <person name="Richardson P."/>
        </authorList>
    </citation>
    <scope>NUCLEOTIDE SEQUENCE [LARGE SCALE GENOMIC DNA]</scope>
    <source>
        <strain evidence="6">ATCC 9039 / DSM 1715 / NCIMB 8712</strain>
    </source>
</reference>
<dbReference type="EMBL" id="CP001016">
    <property type="protein sequence ID" value="ACB95573.1"/>
    <property type="molecule type" value="Genomic_DNA"/>
</dbReference>
<dbReference type="Proteomes" id="UP000001695">
    <property type="component" value="Chromosome"/>
</dbReference>
<evidence type="ECO:0000313" key="6">
    <source>
        <dbReference type="Proteomes" id="UP000001695"/>
    </source>
</evidence>
<evidence type="ECO:0000256" key="2">
    <source>
        <dbReference type="ARBA" id="ARBA00022679"/>
    </source>
</evidence>
<dbReference type="eggNOG" id="COG2360">
    <property type="taxonomic scope" value="Bacteria"/>
</dbReference>
<keyword evidence="3 4" id="KW-0012">Acyltransferase</keyword>
<comment type="subcellular location">
    <subcellularLocation>
        <location evidence="4">Cytoplasm</location>
    </subcellularLocation>
</comment>
<proteinExistence type="inferred from homology"/>